<dbReference type="GO" id="GO:0006742">
    <property type="term" value="P:NADP+ catabolic process"/>
    <property type="evidence" value="ECO:0007669"/>
    <property type="project" value="TreeGrafter"/>
</dbReference>
<dbReference type="GO" id="GO:0035529">
    <property type="term" value="F:NADH pyrophosphatase activity"/>
    <property type="evidence" value="ECO:0007669"/>
    <property type="project" value="TreeGrafter"/>
</dbReference>
<dbReference type="OrthoDB" id="10249612at2759"/>
<dbReference type="Gene3D" id="3.90.79.10">
    <property type="entry name" value="Nucleoside Triphosphate Pyrophosphohydrolase"/>
    <property type="match status" value="1"/>
</dbReference>
<name>A0A9Q1MFR0_9SOLA</name>
<evidence type="ECO:0000256" key="2">
    <source>
        <dbReference type="ARBA" id="ARBA00022801"/>
    </source>
</evidence>
<dbReference type="GO" id="GO:0019677">
    <property type="term" value="P:NAD+ catabolic process"/>
    <property type="evidence" value="ECO:0007669"/>
    <property type="project" value="TreeGrafter"/>
</dbReference>
<sequence length="117" mass="12900">MPCQLMVGFFAYAKSLDINVDKEELEDAKWHSREDVIKALTIAEYKKAQRTAAGKVDQICKGVERGQSLSSDFNVESGELVPMFIPGPFAVAHHLISSWVNGVEAQVKQLASSFSNL</sequence>
<dbReference type="GO" id="GO:0005829">
    <property type="term" value="C:cytosol"/>
    <property type="evidence" value="ECO:0007669"/>
    <property type="project" value="TreeGrafter"/>
</dbReference>
<proteinExistence type="predicted"/>
<accession>A0A9Q1MFR0</accession>
<evidence type="ECO:0000313" key="3">
    <source>
        <dbReference type="EMBL" id="KAJ8559595.1"/>
    </source>
</evidence>
<evidence type="ECO:0000313" key="4">
    <source>
        <dbReference type="Proteomes" id="UP001152561"/>
    </source>
</evidence>
<dbReference type="PANTHER" id="PTHR42904:SF6">
    <property type="entry name" value="NAD-CAPPED RNA HYDROLASE NUDT12"/>
    <property type="match status" value="1"/>
</dbReference>
<dbReference type="EMBL" id="JAJAGQ010000006">
    <property type="protein sequence ID" value="KAJ8559595.1"/>
    <property type="molecule type" value="Genomic_DNA"/>
</dbReference>
<dbReference type="InterPro" id="IPR015797">
    <property type="entry name" value="NUDIX_hydrolase-like_dom_sf"/>
</dbReference>
<dbReference type="SUPFAM" id="SSF55811">
    <property type="entry name" value="Nudix"/>
    <property type="match status" value="1"/>
</dbReference>
<keyword evidence="4" id="KW-1185">Reference proteome</keyword>
<reference evidence="4" key="1">
    <citation type="journal article" date="2023" name="Proc. Natl. Acad. Sci. U.S.A.">
        <title>Genomic and structural basis for evolution of tropane alkaloid biosynthesis.</title>
        <authorList>
            <person name="Wanga Y.-J."/>
            <person name="Taina T."/>
            <person name="Yua J.-Y."/>
            <person name="Lia J."/>
            <person name="Xua B."/>
            <person name="Chenc J."/>
            <person name="D'Auriad J.C."/>
            <person name="Huanga J.-P."/>
            <person name="Huanga S.-X."/>
        </authorList>
    </citation>
    <scope>NUCLEOTIDE SEQUENCE [LARGE SCALE GENOMIC DNA]</scope>
    <source>
        <strain evidence="4">cv. KIB-2019</strain>
    </source>
</reference>
<comment type="caution">
    <text evidence="3">The sequence shown here is derived from an EMBL/GenBank/DDBJ whole genome shotgun (WGS) entry which is preliminary data.</text>
</comment>
<dbReference type="AlphaFoldDB" id="A0A9Q1MFR0"/>
<evidence type="ECO:0000256" key="1">
    <source>
        <dbReference type="ARBA" id="ARBA00001946"/>
    </source>
</evidence>
<keyword evidence="2" id="KW-0378">Hydrolase</keyword>
<comment type="cofactor">
    <cofactor evidence="1">
        <name>Mg(2+)</name>
        <dbReference type="ChEBI" id="CHEBI:18420"/>
    </cofactor>
</comment>
<protein>
    <submittedName>
        <fullName evidence="3">Uncharacterized protein</fullName>
    </submittedName>
</protein>
<dbReference type="InterPro" id="IPR050241">
    <property type="entry name" value="NAD-cap_RNA_hydrolase_NudC"/>
</dbReference>
<gene>
    <name evidence="3" type="ORF">K7X08_003653</name>
</gene>
<dbReference type="GO" id="GO:0005777">
    <property type="term" value="C:peroxisome"/>
    <property type="evidence" value="ECO:0007669"/>
    <property type="project" value="TreeGrafter"/>
</dbReference>
<organism evidence="3 4">
    <name type="scientific">Anisodus acutangulus</name>
    <dbReference type="NCBI Taxonomy" id="402998"/>
    <lineage>
        <taxon>Eukaryota</taxon>
        <taxon>Viridiplantae</taxon>
        <taxon>Streptophyta</taxon>
        <taxon>Embryophyta</taxon>
        <taxon>Tracheophyta</taxon>
        <taxon>Spermatophyta</taxon>
        <taxon>Magnoliopsida</taxon>
        <taxon>eudicotyledons</taxon>
        <taxon>Gunneridae</taxon>
        <taxon>Pentapetalae</taxon>
        <taxon>asterids</taxon>
        <taxon>lamiids</taxon>
        <taxon>Solanales</taxon>
        <taxon>Solanaceae</taxon>
        <taxon>Solanoideae</taxon>
        <taxon>Hyoscyameae</taxon>
        <taxon>Anisodus</taxon>
    </lineage>
</organism>
<dbReference type="PANTHER" id="PTHR42904">
    <property type="entry name" value="NUDIX HYDROLASE, NUDC SUBFAMILY"/>
    <property type="match status" value="1"/>
</dbReference>
<dbReference type="Proteomes" id="UP001152561">
    <property type="component" value="Unassembled WGS sequence"/>
</dbReference>